<dbReference type="PROSITE" id="PS50943">
    <property type="entry name" value="HTH_CROC1"/>
    <property type="match status" value="1"/>
</dbReference>
<gene>
    <name evidence="2" type="ORF">HW347_08505</name>
</gene>
<dbReference type="CDD" id="cd00093">
    <property type="entry name" value="HTH_XRE"/>
    <property type="match status" value="1"/>
</dbReference>
<dbReference type="Proteomes" id="UP000740413">
    <property type="component" value="Unassembled WGS sequence"/>
</dbReference>
<dbReference type="InterPro" id="IPR001387">
    <property type="entry name" value="Cro/C1-type_HTH"/>
</dbReference>
<organism evidence="2 3">
    <name type="scientific">Zobellia barbeyronii</name>
    <dbReference type="NCBI Taxonomy" id="2748009"/>
    <lineage>
        <taxon>Bacteria</taxon>
        <taxon>Pseudomonadati</taxon>
        <taxon>Bacteroidota</taxon>
        <taxon>Flavobacteriia</taxon>
        <taxon>Flavobacteriales</taxon>
        <taxon>Flavobacteriaceae</taxon>
        <taxon>Zobellia</taxon>
    </lineage>
</organism>
<dbReference type="EMBL" id="JACATN010000002">
    <property type="protein sequence ID" value="MBT2161306.1"/>
    <property type="molecule type" value="Genomic_DNA"/>
</dbReference>
<dbReference type="SMART" id="SM00530">
    <property type="entry name" value="HTH_XRE"/>
    <property type="match status" value="1"/>
</dbReference>
<evidence type="ECO:0000313" key="2">
    <source>
        <dbReference type="EMBL" id="MBT2161306.1"/>
    </source>
</evidence>
<sequence>MKGGKYVKRLRQETGLTQAEMAVKLGKKPQRINEYEHDVYAIKLVDFLEMANKLKVKNFNKIFKD</sequence>
<dbReference type="RefSeq" id="WP_214611446.1">
    <property type="nucleotide sequence ID" value="NZ_JACATN010000002.1"/>
</dbReference>
<proteinExistence type="predicted"/>
<dbReference type="Pfam" id="PF01381">
    <property type="entry name" value="HTH_3"/>
    <property type="match status" value="1"/>
</dbReference>
<reference evidence="2 3" key="1">
    <citation type="submission" date="2020-06" db="EMBL/GenBank/DDBJ databases">
        <authorList>
            <person name="Isaeva M.P."/>
            <person name="Chernysheva N.Y."/>
        </authorList>
    </citation>
    <scope>NUCLEOTIDE SEQUENCE [LARGE SCALE GENOMIC DNA]</scope>
    <source>
        <strain evidence="2 3">KMM 6746</strain>
    </source>
</reference>
<accession>A0ABS5WED8</accession>
<evidence type="ECO:0000259" key="1">
    <source>
        <dbReference type="PROSITE" id="PS50943"/>
    </source>
</evidence>
<reference evidence="3" key="2">
    <citation type="submission" date="2023-07" db="EMBL/GenBank/DDBJ databases">
        <title>Zobellia barbeyronii sp. nov., a new marine flavobacterium, isolated from green and red algae.</title>
        <authorList>
            <person name="Nedashkovskaya O.I."/>
            <person name="Otstavnykh N."/>
            <person name="Zhukova N."/>
            <person name="Guzev K."/>
            <person name="Chausova V."/>
            <person name="Tekutyeva L."/>
            <person name="Mikhailov V."/>
            <person name="Isaeva M."/>
        </authorList>
    </citation>
    <scope>NUCLEOTIDE SEQUENCE [LARGE SCALE GENOMIC DNA]</scope>
    <source>
        <strain evidence="3">KMM 6746</strain>
    </source>
</reference>
<feature type="domain" description="HTH cro/C1-type" evidence="1">
    <location>
        <begin position="7"/>
        <end position="62"/>
    </location>
</feature>
<dbReference type="Gene3D" id="1.10.260.40">
    <property type="entry name" value="lambda repressor-like DNA-binding domains"/>
    <property type="match status" value="1"/>
</dbReference>
<name>A0ABS5WED8_9FLAO</name>
<dbReference type="SUPFAM" id="SSF47413">
    <property type="entry name" value="lambda repressor-like DNA-binding domains"/>
    <property type="match status" value="1"/>
</dbReference>
<dbReference type="InterPro" id="IPR010982">
    <property type="entry name" value="Lambda_DNA-bd_dom_sf"/>
</dbReference>
<protein>
    <submittedName>
        <fullName evidence="2">Helix-turn-helix transcriptional regulator</fullName>
    </submittedName>
</protein>
<comment type="caution">
    <text evidence="2">The sequence shown here is derived from an EMBL/GenBank/DDBJ whole genome shotgun (WGS) entry which is preliminary data.</text>
</comment>
<keyword evidence="3" id="KW-1185">Reference proteome</keyword>
<evidence type="ECO:0000313" key="3">
    <source>
        <dbReference type="Proteomes" id="UP000740413"/>
    </source>
</evidence>